<dbReference type="Pfam" id="PF00356">
    <property type="entry name" value="LacI"/>
    <property type="match status" value="1"/>
</dbReference>
<feature type="domain" description="HTH lacI-type" evidence="5">
    <location>
        <begin position="22"/>
        <end position="76"/>
    </location>
</feature>
<dbReference type="SMART" id="SM00354">
    <property type="entry name" value="HTH_LACI"/>
    <property type="match status" value="1"/>
</dbReference>
<protein>
    <submittedName>
        <fullName evidence="6">Substrate-binding domain-containing protein</fullName>
    </submittedName>
</protein>
<proteinExistence type="predicted"/>
<evidence type="ECO:0000256" key="1">
    <source>
        <dbReference type="ARBA" id="ARBA00023015"/>
    </source>
</evidence>
<feature type="region of interest" description="Disordered" evidence="4">
    <location>
        <begin position="356"/>
        <end position="376"/>
    </location>
</feature>
<dbReference type="CDD" id="cd01392">
    <property type="entry name" value="HTH_LacI"/>
    <property type="match status" value="1"/>
</dbReference>
<dbReference type="RefSeq" id="WP_160986935.1">
    <property type="nucleotide sequence ID" value="NZ_WVTD01000015.1"/>
</dbReference>
<keyword evidence="3" id="KW-0804">Transcription</keyword>
<organism evidence="6 7">
    <name type="scientific">Novosphingobium silvae</name>
    <dbReference type="NCBI Taxonomy" id="2692619"/>
    <lineage>
        <taxon>Bacteria</taxon>
        <taxon>Pseudomonadati</taxon>
        <taxon>Pseudomonadota</taxon>
        <taxon>Alphaproteobacteria</taxon>
        <taxon>Sphingomonadales</taxon>
        <taxon>Sphingomonadaceae</taxon>
        <taxon>Novosphingobium</taxon>
    </lineage>
</organism>
<accession>A0A7X4K8P3</accession>
<evidence type="ECO:0000256" key="3">
    <source>
        <dbReference type="ARBA" id="ARBA00023163"/>
    </source>
</evidence>
<evidence type="ECO:0000256" key="4">
    <source>
        <dbReference type="SAM" id="MobiDB-lite"/>
    </source>
</evidence>
<dbReference type="PROSITE" id="PS50932">
    <property type="entry name" value="HTH_LACI_2"/>
    <property type="match status" value="1"/>
</dbReference>
<dbReference type="SUPFAM" id="SSF53822">
    <property type="entry name" value="Periplasmic binding protein-like I"/>
    <property type="match status" value="1"/>
</dbReference>
<evidence type="ECO:0000313" key="7">
    <source>
        <dbReference type="Proteomes" id="UP000465810"/>
    </source>
</evidence>
<comment type="caution">
    <text evidence="6">The sequence shown here is derived from an EMBL/GenBank/DDBJ whole genome shotgun (WGS) entry which is preliminary data.</text>
</comment>
<dbReference type="AlphaFoldDB" id="A0A7X4K8P3"/>
<feature type="compositionally biased region" description="Basic residues" evidence="4">
    <location>
        <begin position="7"/>
        <end position="16"/>
    </location>
</feature>
<evidence type="ECO:0000313" key="6">
    <source>
        <dbReference type="EMBL" id="MYL99430.1"/>
    </source>
</evidence>
<dbReference type="PRINTS" id="PR00036">
    <property type="entry name" value="HTHLACI"/>
</dbReference>
<dbReference type="Gene3D" id="1.10.260.40">
    <property type="entry name" value="lambda repressor-like DNA-binding domains"/>
    <property type="match status" value="1"/>
</dbReference>
<dbReference type="SUPFAM" id="SSF47413">
    <property type="entry name" value="lambda repressor-like DNA-binding domains"/>
    <property type="match status" value="1"/>
</dbReference>
<dbReference type="GO" id="GO:0000976">
    <property type="term" value="F:transcription cis-regulatory region binding"/>
    <property type="evidence" value="ECO:0007669"/>
    <property type="project" value="TreeGrafter"/>
</dbReference>
<reference evidence="6 7" key="1">
    <citation type="submission" date="2019-12" db="EMBL/GenBank/DDBJ databases">
        <authorList>
            <person name="Feng G."/>
            <person name="Zhu H."/>
        </authorList>
    </citation>
    <scope>NUCLEOTIDE SEQUENCE [LARGE SCALE GENOMIC DNA]</scope>
    <source>
        <strain evidence="6 7">FGD1</strain>
    </source>
</reference>
<keyword evidence="1" id="KW-0805">Transcription regulation</keyword>
<feature type="region of interest" description="Disordered" evidence="4">
    <location>
        <begin position="1"/>
        <end position="22"/>
    </location>
</feature>
<dbReference type="InterPro" id="IPR010982">
    <property type="entry name" value="Lambda_DNA-bd_dom_sf"/>
</dbReference>
<dbReference type="InterPro" id="IPR028082">
    <property type="entry name" value="Peripla_BP_I"/>
</dbReference>
<dbReference type="Pfam" id="PF13377">
    <property type="entry name" value="Peripla_BP_3"/>
    <property type="match status" value="1"/>
</dbReference>
<keyword evidence="2" id="KW-0238">DNA-binding</keyword>
<evidence type="ECO:0000259" key="5">
    <source>
        <dbReference type="PROSITE" id="PS50932"/>
    </source>
</evidence>
<dbReference type="InterPro" id="IPR046335">
    <property type="entry name" value="LacI/GalR-like_sensor"/>
</dbReference>
<keyword evidence="7" id="KW-1185">Reference proteome</keyword>
<dbReference type="PANTHER" id="PTHR30146:SF153">
    <property type="entry name" value="LACTOSE OPERON REPRESSOR"/>
    <property type="match status" value="1"/>
</dbReference>
<dbReference type="CDD" id="cd01545">
    <property type="entry name" value="PBP1_SalR"/>
    <property type="match status" value="1"/>
</dbReference>
<dbReference type="GO" id="GO:0003700">
    <property type="term" value="F:DNA-binding transcription factor activity"/>
    <property type="evidence" value="ECO:0007669"/>
    <property type="project" value="TreeGrafter"/>
</dbReference>
<dbReference type="InterPro" id="IPR000843">
    <property type="entry name" value="HTH_LacI"/>
</dbReference>
<sequence>MADQTKIKGRTSKAQRRQREVPTISDVAEHAGVSPMTVSRVINNRAAVRPSTREKVERSIEALNYSPSAAARTLAGGEEMRIGLLYSNPSSSYLSEFMVGGLDQASRNNVHLVVEQFEEGWPVDQLIRHLQRGRLNGIILPPPLCDAPQMLEALQIAGIPAVSVATGYAPNGTAVVSIDDFHAACEMTRHLIALGHTRIGFIKGNPNQRASERRYEGYVAALEEAGLTLEPSLVVQGFFTYRSGLDAAEQILDLAEPPTAIFASNDDMAAAAVAVAHRRSLDVPGDLTVCGFDDTLLATTIWPELTTIRQPISDMSRAAVDLIVEQLRRASRNGSEAETEDAPHVLLDYTLIRRQSDAAPRRRPRSRSRGQDRTTH</sequence>
<dbReference type="Proteomes" id="UP000465810">
    <property type="component" value="Unassembled WGS sequence"/>
</dbReference>
<name>A0A7X4K8P3_9SPHN</name>
<dbReference type="EMBL" id="WVTD01000015">
    <property type="protein sequence ID" value="MYL99430.1"/>
    <property type="molecule type" value="Genomic_DNA"/>
</dbReference>
<dbReference type="Gene3D" id="3.40.50.2300">
    <property type="match status" value="2"/>
</dbReference>
<gene>
    <name evidence="6" type="ORF">GR702_16800</name>
</gene>
<dbReference type="PANTHER" id="PTHR30146">
    <property type="entry name" value="LACI-RELATED TRANSCRIPTIONAL REPRESSOR"/>
    <property type="match status" value="1"/>
</dbReference>
<evidence type="ECO:0000256" key="2">
    <source>
        <dbReference type="ARBA" id="ARBA00023125"/>
    </source>
</evidence>
<dbReference type="PROSITE" id="PS00356">
    <property type="entry name" value="HTH_LACI_1"/>
    <property type="match status" value="1"/>
</dbReference>